<dbReference type="RefSeq" id="XP_041561863.1">
    <property type="nucleotide sequence ID" value="XM_041696209.1"/>
</dbReference>
<dbReference type="PANTHER" id="PTHR10209">
    <property type="entry name" value="OXIDOREDUCTASE, 2OG-FE II OXYGENASE FAMILY PROTEIN"/>
    <property type="match status" value="1"/>
</dbReference>
<dbReference type="InterPro" id="IPR027443">
    <property type="entry name" value="IPNS-like_sf"/>
</dbReference>
<keyword evidence="2 5" id="KW-0479">Metal-binding</keyword>
<evidence type="ECO:0000256" key="1">
    <source>
        <dbReference type="ARBA" id="ARBA00008056"/>
    </source>
</evidence>
<evidence type="ECO:0000256" key="4">
    <source>
        <dbReference type="ARBA" id="ARBA00023004"/>
    </source>
</evidence>
<dbReference type="Pfam" id="PF14226">
    <property type="entry name" value="DIOX_N"/>
    <property type="match status" value="1"/>
</dbReference>
<dbReference type="Pfam" id="PF03171">
    <property type="entry name" value="2OG-FeII_Oxy"/>
    <property type="match status" value="1"/>
</dbReference>
<dbReference type="KEGG" id="apuu:APUU_71247S"/>
<dbReference type="Gene3D" id="2.60.120.330">
    <property type="entry name" value="B-lactam Antibiotic, Isopenicillin N Synthase, Chain"/>
    <property type="match status" value="1"/>
</dbReference>
<dbReference type="SUPFAM" id="SSF51197">
    <property type="entry name" value="Clavaminate synthase-like"/>
    <property type="match status" value="1"/>
</dbReference>
<dbReference type="GO" id="GO:0044283">
    <property type="term" value="P:small molecule biosynthetic process"/>
    <property type="evidence" value="ECO:0007669"/>
    <property type="project" value="UniProtKB-ARBA"/>
</dbReference>
<gene>
    <name evidence="7" type="ORF">APUU_71247S</name>
</gene>
<protein>
    <recommendedName>
        <fullName evidence="6">Fe2OG dioxygenase domain-containing protein</fullName>
    </recommendedName>
</protein>
<dbReference type="GO" id="GO:0046872">
    <property type="term" value="F:metal ion binding"/>
    <property type="evidence" value="ECO:0007669"/>
    <property type="project" value="UniProtKB-KW"/>
</dbReference>
<keyword evidence="8" id="KW-1185">Reference proteome</keyword>
<dbReference type="GeneID" id="64979674"/>
<feature type="domain" description="Fe2OG dioxygenase" evidence="6">
    <location>
        <begin position="180"/>
        <end position="304"/>
    </location>
</feature>
<dbReference type="OrthoDB" id="627829at2759"/>
<organism evidence="7 8">
    <name type="scientific">Aspergillus puulaauensis</name>
    <dbReference type="NCBI Taxonomy" id="1220207"/>
    <lineage>
        <taxon>Eukaryota</taxon>
        <taxon>Fungi</taxon>
        <taxon>Dikarya</taxon>
        <taxon>Ascomycota</taxon>
        <taxon>Pezizomycotina</taxon>
        <taxon>Eurotiomycetes</taxon>
        <taxon>Eurotiomycetidae</taxon>
        <taxon>Eurotiales</taxon>
        <taxon>Aspergillaceae</taxon>
        <taxon>Aspergillus</taxon>
    </lineage>
</organism>
<sequence length="374" mass="41903">MKQTMSLDFTSIPVLDFSQTKSPATKPIFLAELQNALVKVGFFYIKNHVIPEDIQTELIRHSVRFFDLPTEKKLEVDMVNSRHYLGYVRVGNEKSSEKIDYRETFTLGMDNPAPGPDEPLYYNMVGPGQWPDESSIPGFRQAVRNYLSAVHRLAGEFKVLVAEALDLEPTALLRFFNDRPGDRFKLIKYPQPSSISSKGEEEGQEGFSGIGPHKDGTFLTFLLQGTAHSGLEIQNKRGEWIPAQPIPGTLVVNIGRMFEALTGGICTATTHRVNLREENFVDEAGNLLGPRYSFPMFLPFRLDLAESEMPLKMPDHIVDSVRGEKVESDARGMSQAVYNVQVGDGVFMGSAIKHPRVAHRWYPEILARSQAASI</sequence>
<reference evidence="7" key="1">
    <citation type="submission" date="2021-01" db="EMBL/GenBank/DDBJ databases">
        <authorList>
            <consortium name="Aspergillus puulaauensis MK2 genome sequencing consortium"/>
            <person name="Kazuki M."/>
            <person name="Futagami T."/>
        </authorList>
    </citation>
    <scope>NUCLEOTIDE SEQUENCE</scope>
    <source>
        <strain evidence="7">MK2</strain>
    </source>
</reference>
<evidence type="ECO:0000313" key="8">
    <source>
        <dbReference type="Proteomes" id="UP000654913"/>
    </source>
</evidence>
<proteinExistence type="inferred from homology"/>
<evidence type="ECO:0000256" key="3">
    <source>
        <dbReference type="ARBA" id="ARBA00023002"/>
    </source>
</evidence>
<dbReference type="InterPro" id="IPR044861">
    <property type="entry name" value="IPNS-like_FE2OG_OXY"/>
</dbReference>
<comment type="similarity">
    <text evidence="1 5">Belongs to the iron/ascorbate-dependent oxidoreductase family.</text>
</comment>
<keyword evidence="4 5" id="KW-0408">Iron</keyword>
<dbReference type="EMBL" id="AP024449">
    <property type="protein sequence ID" value="BCS29677.1"/>
    <property type="molecule type" value="Genomic_DNA"/>
</dbReference>
<keyword evidence="3 5" id="KW-0560">Oxidoreductase</keyword>
<reference evidence="7" key="2">
    <citation type="submission" date="2021-02" db="EMBL/GenBank/DDBJ databases">
        <title>Aspergillus puulaauensis MK2 genome sequence.</title>
        <authorList>
            <person name="Futagami T."/>
            <person name="Mori K."/>
            <person name="Kadooka C."/>
            <person name="Tanaka T."/>
        </authorList>
    </citation>
    <scope>NUCLEOTIDE SEQUENCE</scope>
    <source>
        <strain evidence="7">MK2</strain>
    </source>
</reference>
<name>A0A7R7XXR3_9EURO</name>
<evidence type="ECO:0000313" key="7">
    <source>
        <dbReference type="EMBL" id="BCS29677.1"/>
    </source>
</evidence>
<accession>A0A7R7XXR3</accession>
<dbReference type="PROSITE" id="PS51471">
    <property type="entry name" value="FE2OG_OXY"/>
    <property type="match status" value="1"/>
</dbReference>
<dbReference type="InterPro" id="IPR005123">
    <property type="entry name" value="Oxoglu/Fe-dep_dioxygenase_dom"/>
</dbReference>
<dbReference type="Proteomes" id="UP000654913">
    <property type="component" value="Chromosome 7"/>
</dbReference>
<dbReference type="AlphaFoldDB" id="A0A7R7XXR3"/>
<dbReference type="InterPro" id="IPR026992">
    <property type="entry name" value="DIOX_N"/>
</dbReference>
<dbReference type="PANTHER" id="PTHR10209:SF812">
    <property type="entry name" value="2OG-FE(II) OXYGENASE FAMILY, PUTATIVE (AFU_ORTHOLOGUE AFUA_3G14880)-RELATED"/>
    <property type="match status" value="1"/>
</dbReference>
<dbReference type="GO" id="GO:0016491">
    <property type="term" value="F:oxidoreductase activity"/>
    <property type="evidence" value="ECO:0007669"/>
    <property type="project" value="UniProtKB-KW"/>
</dbReference>
<evidence type="ECO:0000256" key="5">
    <source>
        <dbReference type="RuleBase" id="RU003682"/>
    </source>
</evidence>
<evidence type="ECO:0000256" key="2">
    <source>
        <dbReference type="ARBA" id="ARBA00022723"/>
    </source>
</evidence>
<evidence type="ECO:0000259" key="6">
    <source>
        <dbReference type="PROSITE" id="PS51471"/>
    </source>
</evidence>